<dbReference type="EMBL" id="CP031376">
    <property type="protein sequence ID" value="AXK50721.1"/>
    <property type="molecule type" value="Genomic_DNA"/>
</dbReference>
<reference evidence="2 3" key="1">
    <citation type="submission" date="2018-07" db="EMBL/GenBank/DDBJ databases">
        <title>Complete genome sequence of Spiroplasma alleghenense PLHS-1 (ATCC 51752).</title>
        <authorList>
            <person name="Chou L."/>
            <person name="Lee T.-Y."/>
            <person name="Tsai Y.-M."/>
            <person name="Kuo C.-H."/>
        </authorList>
    </citation>
    <scope>NUCLEOTIDE SEQUENCE [LARGE SCALE GENOMIC DNA]</scope>
    <source>
        <strain evidence="2 3">PLHS-1</strain>
    </source>
</reference>
<sequence length="802" mass="93500">MKKLLILLSSFFVVSTSVSTVVACQKDEKFYYNGSFYDSREDVFNQVWKDTEIYDDNESSFSTYKDVLYSDLEIDKMYNEIIKEFPITKKFTLKNLDSAQTLEDNEIISHLPIGDDARIVTVYKDALGRAVQDKKQAIESYLSGTTWFVSEDSINNKNYFKHEYEIKNYLYNEKIQKLKVDTKTQCYDGGLGKCLVKERIMQKIRNNTFRQFNFDGFEWDDGIASNMEGLPDYKIQKYIDSMIRQSQNSKNAFLLEINQDYDNFYGDTLIWKDASLETMKDKLKEWRVIDQQSISPVFWNTLALSKFFKTIIDVFSSKKPESWNIKNDLFQNNESKYEEFREVFDSVSDLPLESPEFDANFSIKKNEEMLSKIKGVKNELKSLIFLKKILEEVAVTRNYDKEEELEKFNNLINEIIGNIFTKNMNYDSAKAFKEISVNNKFFSFDFINLILQPGVLRKKEDESEIDFVNNLQKSVDSFAETVGGVGSVAKIPELSFLSDVWKLTSVLSPVENKLLQLDFGDNQILYYKATGFKIPIINISLGNQVASNFINPIKVIDSNEIRGPQGGWLFLNTIYDTKQRAIEALKIYMVKYPEKFKEIKVKLVNGQSDFPSRDIENKGKDYSDKQIESYINDTFDYKYKNNPMETFTDGFGRYFNTKKSALESLNNNLEKSNFETVYVPYNENLKKIPLGEKRDLLEANKYYIEKILCESKEVLSTDLIANPVYDESENNISVSSDFYQVFFKGKLRNFRTYEDAKYFIIRNSKIDSGIYNSEKNFVTYKGNIFKDISNLESYISKQIIKV</sequence>
<dbReference type="NCBIfam" id="NF038029">
    <property type="entry name" value="LP_plasma"/>
    <property type="match status" value="1"/>
</dbReference>
<feature type="chain" id="PRO_5016583059" description="Lipoprotein" evidence="1">
    <location>
        <begin position="24"/>
        <end position="802"/>
    </location>
</feature>
<feature type="signal peptide" evidence="1">
    <location>
        <begin position="1"/>
        <end position="23"/>
    </location>
</feature>
<evidence type="ECO:0000313" key="2">
    <source>
        <dbReference type="EMBL" id="AXK50721.1"/>
    </source>
</evidence>
<dbReference type="PROSITE" id="PS51257">
    <property type="entry name" value="PROKAR_LIPOPROTEIN"/>
    <property type="match status" value="1"/>
</dbReference>
<keyword evidence="3" id="KW-1185">Reference proteome</keyword>
<evidence type="ECO:0000313" key="3">
    <source>
        <dbReference type="Proteomes" id="UP000254792"/>
    </source>
</evidence>
<organism evidence="2 3">
    <name type="scientific">Spiroplasma alleghenense</name>
    <dbReference type="NCBI Taxonomy" id="216931"/>
    <lineage>
        <taxon>Bacteria</taxon>
        <taxon>Bacillati</taxon>
        <taxon>Mycoplasmatota</taxon>
        <taxon>Mollicutes</taxon>
        <taxon>Entomoplasmatales</taxon>
        <taxon>Spiroplasmataceae</taxon>
        <taxon>Spiroplasma</taxon>
    </lineage>
</organism>
<accession>A0A345Z292</accession>
<dbReference type="Proteomes" id="UP000254792">
    <property type="component" value="Chromosome"/>
</dbReference>
<evidence type="ECO:0000256" key="1">
    <source>
        <dbReference type="SAM" id="SignalP"/>
    </source>
</evidence>
<name>A0A345Z292_9MOLU</name>
<dbReference type="KEGG" id="salx:SALLE_v1c00450"/>
<protein>
    <recommendedName>
        <fullName evidence="4">Lipoprotein</fullName>
    </recommendedName>
</protein>
<gene>
    <name evidence="2" type="ORF">SALLE_v1c00450</name>
</gene>
<dbReference type="RefSeq" id="WP_115557652.1">
    <property type="nucleotide sequence ID" value="NZ_CP031376.1"/>
</dbReference>
<dbReference type="AlphaFoldDB" id="A0A345Z292"/>
<dbReference type="InterPro" id="IPR054816">
    <property type="entry name" value="Lipoprotein_mollicutes-type_CS"/>
</dbReference>
<keyword evidence="1" id="KW-0732">Signal</keyword>
<evidence type="ECO:0008006" key="4">
    <source>
        <dbReference type="Google" id="ProtNLM"/>
    </source>
</evidence>
<proteinExistence type="predicted"/>
<dbReference type="OrthoDB" id="390379at2"/>